<name>A0ACC1L582_9FUNG</name>
<reference evidence="1" key="1">
    <citation type="submission" date="2022-07" db="EMBL/GenBank/DDBJ databases">
        <title>Phylogenomic reconstructions and comparative analyses of Kickxellomycotina fungi.</title>
        <authorList>
            <person name="Reynolds N.K."/>
            <person name="Stajich J.E."/>
            <person name="Barry K."/>
            <person name="Grigoriev I.V."/>
            <person name="Crous P."/>
            <person name="Smith M.E."/>
        </authorList>
    </citation>
    <scope>NUCLEOTIDE SEQUENCE</scope>
    <source>
        <strain evidence="1">BCRC 34780</strain>
    </source>
</reference>
<sequence>MSSDLSFFDATLAQLAQLSAQRAFSADTRVPEGARYPPKHYDFQLPIASRPLVPAEEREDFYSLTFKTLKAPVRKFTLHVSSVRTVAQVKRHLGRIANIPVGSMRLVLGGKGLVDGKLIGDYSIPADAVIQIISKPAGAAADAGDAPADVPDVNPLSAALGADERRPVVPAVERAIEETAAAAAAAGGDMTDASSEAEGATALDRATRDQLQQKTGAFRNNLRQLLHTQFGGSQADAVDGMLDSYFASL</sequence>
<keyword evidence="2" id="KW-1185">Reference proteome</keyword>
<evidence type="ECO:0000313" key="1">
    <source>
        <dbReference type="EMBL" id="KAJ2801117.1"/>
    </source>
</evidence>
<comment type="caution">
    <text evidence="1">The sequence shown here is derived from an EMBL/GenBank/DDBJ whole genome shotgun (WGS) entry which is preliminary data.</text>
</comment>
<dbReference type="EMBL" id="JANBUN010000830">
    <property type="protein sequence ID" value="KAJ2801117.1"/>
    <property type="molecule type" value="Genomic_DNA"/>
</dbReference>
<organism evidence="1 2">
    <name type="scientific">Coemansia helicoidea</name>
    <dbReference type="NCBI Taxonomy" id="1286919"/>
    <lineage>
        <taxon>Eukaryota</taxon>
        <taxon>Fungi</taxon>
        <taxon>Fungi incertae sedis</taxon>
        <taxon>Zoopagomycota</taxon>
        <taxon>Kickxellomycotina</taxon>
        <taxon>Kickxellomycetes</taxon>
        <taxon>Kickxellales</taxon>
        <taxon>Kickxellaceae</taxon>
        <taxon>Coemansia</taxon>
    </lineage>
</organism>
<protein>
    <submittedName>
        <fullName evidence="1">Uncharacterized protein</fullName>
    </submittedName>
</protein>
<evidence type="ECO:0000313" key="2">
    <source>
        <dbReference type="Proteomes" id="UP001140087"/>
    </source>
</evidence>
<dbReference type="Proteomes" id="UP001140087">
    <property type="component" value="Unassembled WGS sequence"/>
</dbReference>
<proteinExistence type="predicted"/>
<gene>
    <name evidence="1" type="ORF">H4R21_002909</name>
</gene>
<accession>A0ACC1L582</accession>